<dbReference type="PANTHER" id="PTHR33406">
    <property type="entry name" value="MEMBRANE PROTEIN MJ1562-RELATED"/>
    <property type="match status" value="1"/>
</dbReference>
<dbReference type="eggNOG" id="COG1033">
    <property type="taxonomic scope" value="Bacteria"/>
</dbReference>
<evidence type="ECO:0000256" key="7">
    <source>
        <dbReference type="SAM" id="Phobius"/>
    </source>
</evidence>
<dbReference type="RefSeq" id="WP_013053249.1">
    <property type="nucleotide sequence ID" value="NC_014012.1"/>
</dbReference>
<feature type="transmembrane region" description="Helical" evidence="7">
    <location>
        <begin position="709"/>
        <end position="729"/>
    </location>
</feature>
<dbReference type="HOGENOM" id="CLU_008861_1_0_6"/>
<evidence type="ECO:0000313" key="9">
    <source>
        <dbReference type="EMBL" id="BAJ03958.1"/>
    </source>
</evidence>
<sequence length="783" mass="87131">MNNFINAWAKFVINQRLMVIIISIFLLAVGGYFAGSIAFDQTIERNFEKGDPKLAEFNQLLDLFGDNEYLLLGISAKKSDRDILTQETLAVVDSLTKFLETQPAVTQVRSISKYQFIKGEGDSLLVVDLFRHQSAAHVSDGEISRARDILATEKLVQGVLVSKDLTETRIAARIEYQRQSPAHKVALVKSLYKFVEEQGFSEQGYRIRYGGQPVFDEQFETLNKSDGDLLYPVMVLIMMLVLFICFRSVLATFVPWLVIIFTIVMLSGLQGGLGFPQSAVSQALMPTIIIVGIGVTMHLLLEFFRLQQTHSSKDAIEQAMTQLWIPSFYTAITTALGFITLSVTKIVPVKEMAYLGAAGVMMLFILSFTLLPAVLSYAKNISVKTQAVMTTGWVTRFTQQLPEFVYRYRLGIMLIALSLAIFSVFTLPKIKVDTNFVEYFKSSNTARQDMQYFDETFNGALTLELIIDSGKIDGAKSPSFLTRVDALQQYLESRVSTGEIVSQIDYLKEVYQSLNEEQSEFYTLPGSSDQVAQSLFLYENAGPEEDLSDLRDFDNRYLRLTVPMINMAASEVQVELEQIKQDLANNYSDLNITLTGLKILFQAQDIYTNHGMFYSFTLTLCFISLFFILLFRSFKYGLLCIIPSVLPIMITGGGIALLGLKLDLGTMIVGAMTMGIAVDDSIHVMSRYLTAKKSGHSTHKAISLAMAHAGRAVILSSVVLVLGFSVLMLASFVPIIYVGVFSACIMFLALLGDLFILPATLYLLDGDKVNIEDAVVIDKGDTA</sequence>
<name>D4ZDP7_SHEVD</name>
<evidence type="ECO:0000256" key="5">
    <source>
        <dbReference type="ARBA" id="ARBA00022989"/>
    </source>
</evidence>
<dbReference type="PANTHER" id="PTHR33406:SF6">
    <property type="entry name" value="MEMBRANE PROTEIN YDGH-RELATED"/>
    <property type="match status" value="1"/>
</dbReference>
<feature type="transmembrane region" description="Helical" evidence="7">
    <location>
        <begin position="322"/>
        <end position="341"/>
    </location>
</feature>
<dbReference type="Gene3D" id="1.20.1640.10">
    <property type="entry name" value="Multidrug efflux transporter AcrB transmembrane domain"/>
    <property type="match status" value="2"/>
</dbReference>
<feature type="transmembrane region" description="Helical" evidence="7">
    <location>
        <begin position="253"/>
        <end position="273"/>
    </location>
</feature>
<keyword evidence="10" id="KW-1185">Reference proteome</keyword>
<evidence type="ECO:0000256" key="4">
    <source>
        <dbReference type="ARBA" id="ARBA00022692"/>
    </source>
</evidence>
<evidence type="ECO:0000313" key="10">
    <source>
        <dbReference type="Proteomes" id="UP000002350"/>
    </source>
</evidence>
<feature type="transmembrane region" description="Helical" evidence="7">
    <location>
        <begin position="638"/>
        <end position="660"/>
    </location>
</feature>
<evidence type="ECO:0000256" key="2">
    <source>
        <dbReference type="ARBA" id="ARBA00010157"/>
    </source>
</evidence>
<dbReference type="InterPro" id="IPR000731">
    <property type="entry name" value="SSD"/>
</dbReference>
<dbReference type="InterPro" id="IPR050545">
    <property type="entry name" value="Mycobact_MmpL"/>
</dbReference>
<dbReference type="KEGG" id="svo:SVI_3987"/>
<protein>
    <submittedName>
        <fullName evidence="9">Membrane protein, putative</fullName>
    </submittedName>
</protein>
<dbReference type="PROSITE" id="PS50156">
    <property type="entry name" value="SSD"/>
    <property type="match status" value="2"/>
</dbReference>
<keyword evidence="3" id="KW-1003">Cell membrane</keyword>
<dbReference type="GO" id="GO:0005886">
    <property type="term" value="C:plasma membrane"/>
    <property type="evidence" value="ECO:0007669"/>
    <property type="project" value="UniProtKB-SubCell"/>
</dbReference>
<evidence type="ECO:0000256" key="1">
    <source>
        <dbReference type="ARBA" id="ARBA00004651"/>
    </source>
</evidence>
<dbReference type="InterPro" id="IPR004869">
    <property type="entry name" value="MMPL_dom"/>
</dbReference>
<feature type="transmembrane region" description="Helical" evidence="7">
    <location>
        <begin position="406"/>
        <end position="427"/>
    </location>
</feature>
<evidence type="ECO:0000256" key="3">
    <source>
        <dbReference type="ARBA" id="ARBA00022475"/>
    </source>
</evidence>
<gene>
    <name evidence="9" type="ordered locus">SVI_3987</name>
</gene>
<feature type="transmembrane region" description="Helical" evidence="7">
    <location>
        <begin position="353"/>
        <end position="375"/>
    </location>
</feature>
<dbReference type="EMBL" id="AP011177">
    <property type="protein sequence ID" value="BAJ03958.1"/>
    <property type="molecule type" value="Genomic_DNA"/>
</dbReference>
<reference evidence="10" key="1">
    <citation type="journal article" date="2010" name="Mol. Biosyst.">
        <title>Complete genome sequence and comparative analysis of Shewanella violacea, a psychrophilic and piezophilic bacterium from deep sea floor sediments.</title>
        <authorList>
            <person name="Aono E."/>
            <person name="Baba T."/>
            <person name="Ara T."/>
            <person name="Nishi T."/>
            <person name="Nakamichi T."/>
            <person name="Inamoto E."/>
            <person name="Toyonaga H."/>
            <person name="Hasegawa M."/>
            <person name="Takai Y."/>
            <person name="Okumura Y."/>
            <person name="Baba M."/>
            <person name="Tomita M."/>
            <person name="Kato C."/>
            <person name="Oshima T."/>
            <person name="Nakasone K."/>
            <person name="Mori H."/>
        </authorList>
    </citation>
    <scope>NUCLEOTIDE SEQUENCE [LARGE SCALE GENOMIC DNA]</scope>
    <source>
        <strain evidence="10">JCM 10179 / CIP 106290 / LMG 19151 / DSS12</strain>
    </source>
</reference>
<evidence type="ECO:0000259" key="8">
    <source>
        <dbReference type="PROSITE" id="PS50156"/>
    </source>
</evidence>
<feature type="transmembrane region" description="Helical" evidence="7">
    <location>
        <begin position="279"/>
        <end position="301"/>
    </location>
</feature>
<comment type="subcellular location">
    <subcellularLocation>
        <location evidence="1">Cell membrane</location>
        <topology evidence="1">Multi-pass membrane protein</topology>
    </subcellularLocation>
</comment>
<dbReference type="STRING" id="637905.SVI_3987"/>
<evidence type="ECO:0000256" key="6">
    <source>
        <dbReference type="ARBA" id="ARBA00023136"/>
    </source>
</evidence>
<proteinExistence type="inferred from homology"/>
<feature type="transmembrane region" description="Helical" evidence="7">
    <location>
        <begin position="612"/>
        <end position="631"/>
    </location>
</feature>
<feature type="domain" description="SSD" evidence="8">
    <location>
        <begin position="257"/>
        <end position="377"/>
    </location>
</feature>
<dbReference type="SUPFAM" id="SSF82866">
    <property type="entry name" value="Multidrug efflux transporter AcrB transmembrane domain"/>
    <property type="match status" value="2"/>
</dbReference>
<feature type="domain" description="SSD" evidence="8">
    <location>
        <begin position="637"/>
        <end position="763"/>
    </location>
</feature>
<organism evidence="9 10">
    <name type="scientific">Shewanella violacea (strain JCM 10179 / CIP 106290 / LMG 19151 / DSS12)</name>
    <dbReference type="NCBI Taxonomy" id="637905"/>
    <lineage>
        <taxon>Bacteria</taxon>
        <taxon>Pseudomonadati</taxon>
        <taxon>Pseudomonadota</taxon>
        <taxon>Gammaproteobacteria</taxon>
        <taxon>Alteromonadales</taxon>
        <taxon>Shewanellaceae</taxon>
        <taxon>Shewanella</taxon>
    </lineage>
</organism>
<dbReference type="Pfam" id="PF03176">
    <property type="entry name" value="MMPL"/>
    <property type="match status" value="2"/>
</dbReference>
<keyword evidence="6 7" id="KW-0472">Membrane</keyword>
<feature type="transmembrane region" description="Helical" evidence="7">
    <location>
        <begin position="229"/>
        <end position="246"/>
    </location>
</feature>
<accession>D4ZDP7</accession>
<comment type="similarity">
    <text evidence="2">Belongs to the resistance-nodulation-cell division (RND) (TC 2.A.6) family. MmpL subfamily.</text>
</comment>
<dbReference type="Proteomes" id="UP000002350">
    <property type="component" value="Chromosome"/>
</dbReference>
<feature type="transmembrane region" description="Helical" evidence="7">
    <location>
        <begin position="17"/>
        <end position="39"/>
    </location>
</feature>
<keyword evidence="4 7" id="KW-0812">Transmembrane</keyword>
<keyword evidence="5 7" id="KW-1133">Transmembrane helix</keyword>
<dbReference type="AlphaFoldDB" id="D4ZDP7"/>
<dbReference type="OrthoDB" id="9803781at2"/>
<feature type="transmembrane region" description="Helical" evidence="7">
    <location>
        <begin position="735"/>
        <end position="764"/>
    </location>
</feature>